<comment type="caution">
    <text evidence="1">The sequence shown here is derived from an EMBL/GenBank/DDBJ whole genome shotgun (WGS) entry which is preliminary data.</text>
</comment>
<accession>A0A8J2NR93</accession>
<evidence type="ECO:0000313" key="2">
    <source>
        <dbReference type="Proteomes" id="UP000708208"/>
    </source>
</evidence>
<dbReference type="EMBL" id="CAJVCH010031830">
    <property type="protein sequence ID" value="CAG7710440.1"/>
    <property type="molecule type" value="Genomic_DNA"/>
</dbReference>
<sequence>KNSILSCIIAAVRKTPEDSNPSEAAVEKIIQLWLLGSGDRNGGRAQRSKKVQQ</sequence>
<dbReference type="AlphaFoldDB" id="A0A8J2NR93"/>
<organism evidence="1 2">
    <name type="scientific">Allacma fusca</name>
    <dbReference type="NCBI Taxonomy" id="39272"/>
    <lineage>
        <taxon>Eukaryota</taxon>
        <taxon>Metazoa</taxon>
        <taxon>Ecdysozoa</taxon>
        <taxon>Arthropoda</taxon>
        <taxon>Hexapoda</taxon>
        <taxon>Collembola</taxon>
        <taxon>Symphypleona</taxon>
        <taxon>Sminthuridae</taxon>
        <taxon>Allacma</taxon>
    </lineage>
</organism>
<feature type="non-terminal residue" evidence="1">
    <location>
        <position position="1"/>
    </location>
</feature>
<evidence type="ECO:0000313" key="1">
    <source>
        <dbReference type="EMBL" id="CAG7710440.1"/>
    </source>
</evidence>
<reference evidence="1" key="1">
    <citation type="submission" date="2021-06" db="EMBL/GenBank/DDBJ databases">
        <authorList>
            <person name="Hodson N. C."/>
            <person name="Mongue J. A."/>
            <person name="Jaron S. K."/>
        </authorList>
    </citation>
    <scope>NUCLEOTIDE SEQUENCE</scope>
</reference>
<name>A0A8J2NR93_9HEXA</name>
<keyword evidence="2" id="KW-1185">Reference proteome</keyword>
<dbReference type="Proteomes" id="UP000708208">
    <property type="component" value="Unassembled WGS sequence"/>
</dbReference>
<proteinExistence type="predicted"/>
<protein>
    <submittedName>
        <fullName evidence="1">Uncharacterized protein</fullName>
    </submittedName>
</protein>
<gene>
    <name evidence="1" type="ORF">AFUS01_LOCUS5030</name>
</gene>